<dbReference type="Proteomes" id="UP000570361">
    <property type="component" value="Unassembled WGS sequence"/>
</dbReference>
<dbReference type="InterPro" id="IPR009057">
    <property type="entry name" value="Homeodomain-like_sf"/>
</dbReference>
<organism evidence="5 6">
    <name type="scientific">Paenibacillus phyllosphaerae</name>
    <dbReference type="NCBI Taxonomy" id="274593"/>
    <lineage>
        <taxon>Bacteria</taxon>
        <taxon>Bacillati</taxon>
        <taxon>Bacillota</taxon>
        <taxon>Bacilli</taxon>
        <taxon>Bacillales</taxon>
        <taxon>Paenibacillaceae</taxon>
        <taxon>Paenibacillus</taxon>
    </lineage>
</organism>
<dbReference type="GO" id="GO:0003700">
    <property type="term" value="F:DNA-binding transcription factor activity"/>
    <property type="evidence" value="ECO:0007669"/>
    <property type="project" value="InterPro"/>
</dbReference>
<feature type="domain" description="HTH araC/xylS-type" evidence="4">
    <location>
        <begin position="178"/>
        <end position="276"/>
    </location>
</feature>
<dbReference type="Pfam" id="PF12833">
    <property type="entry name" value="HTH_18"/>
    <property type="match status" value="1"/>
</dbReference>
<dbReference type="SUPFAM" id="SSF46689">
    <property type="entry name" value="Homeodomain-like"/>
    <property type="match status" value="2"/>
</dbReference>
<gene>
    <name evidence="5" type="ORF">FHS18_000881</name>
</gene>
<keyword evidence="6" id="KW-1185">Reference proteome</keyword>
<evidence type="ECO:0000259" key="4">
    <source>
        <dbReference type="PROSITE" id="PS01124"/>
    </source>
</evidence>
<protein>
    <submittedName>
        <fullName evidence="5">AraC-like DNA-binding protein</fullName>
    </submittedName>
</protein>
<dbReference type="GO" id="GO:0043565">
    <property type="term" value="F:sequence-specific DNA binding"/>
    <property type="evidence" value="ECO:0007669"/>
    <property type="project" value="InterPro"/>
</dbReference>
<keyword evidence="2 5" id="KW-0238">DNA-binding</keyword>
<dbReference type="RefSeq" id="WP_183597416.1">
    <property type="nucleotide sequence ID" value="NZ_JACHXK010000002.1"/>
</dbReference>
<dbReference type="SUPFAM" id="SSF51215">
    <property type="entry name" value="Regulatory protein AraC"/>
    <property type="match status" value="1"/>
</dbReference>
<dbReference type="Pfam" id="PF02311">
    <property type="entry name" value="AraC_binding"/>
    <property type="match status" value="1"/>
</dbReference>
<dbReference type="AlphaFoldDB" id="A0A7W5AU57"/>
<keyword evidence="1" id="KW-0805">Transcription regulation</keyword>
<evidence type="ECO:0000313" key="6">
    <source>
        <dbReference type="Proteomes" id="UP000570361"/>
    </source>
</evidence>
<proteinExistence type="predicted"/>
<evidence type="ECO:0000256" key="3">
    <source>
        <dbReference type="ARBA" id="ARBA00023163"/>
    </source>
</evidence>
<dbReference type="SMART" id="SM00342">
    <property type="entry name" value="HTH_ARAC"/>
    <property type="match status" value="1"/>
</dbReference>
<dbReference type="InterPro" id="IPR037923">
    <property type="entry name" value="HTH-like"/>
</dbReference>
<dbReference type="InterPro" id="IPR014710">
    <property type="entry name" value="RmlC-like_jellyroll"/>
</dbReference>
<dbReference type="InterPro" id="IPR003313">
    <property type="entry name" value="AraC-bd"/>
</dbReference>
<dbReference type="PANTHER" id="PTHR43280">
    <property type="entry name" value="ARAC-FAMILY TRANSCRIPTIONAL REGULATOR"/>
    <property type="match status" value="1"/>
</dbReference>
<dbReference type="InterPro" id="IPR018060">
    <property type="entry name" value="HTH_AraC"/>
</dbReference>
<dbReference type="InterPro" id="IPR018062">
    <property type="entry name" value="HTH_AraC-typ_CS"/>
</dbReference>
<dbReference type="PROSITE" id="PS00041">
    <property type="entry name" value="HTH_ARAC_FAMILY_1"/>
    <property type="match status" value="1"/>
</dbReference>
<dbReference type="PROSITE" id="PS01124">
    <property type="entry name" value="HTH_ARAC_FAMILY_2"/>
    <property type="match status" value="1"/>
</dbReference>
<dbReference type="EMBL" id="JACHXK010000002">
    <property type="protein sequence ID" value="MBB3108829.1"/>
    <property type="molecule type" value="Genomic_DNA"/>
</dbReference>
<name>A0A7W5AU57_9BACL</name>
<dbReference type="Gene3D" id="2.60.120.10">
    <property type="entry name" value="Jelly Rolls"/>
    <property type="match status" value="1"/>
</dbReference>
<reference evidence="5 6" key="1">
    <citation type="submission" date="2020-08" db="EMBL/GenBank/DDBJ databases">
        <title>Genomic Encyclopedia of Type Strains, Phase III (KMG-III): the genomes of soil and plant-associated and newly described type strains.</title>
        <authorList>
            <person name="Whitman W."/>
        </authorList>
    </citation>
    <scope>NUCLEOTIDE SEQUENCE [LARGE SCALE GENOMIC DNA]</scope>
    <source>
        <strain evidence="5 6">CECT 5862</strain>
    </source>
</reference>
<keyword evidence="3" id="KW-0804">Transcription</keyword>
<evidence type="ECO:0000256" key="2">
    <source>
        <dbReference type="ARBA" id="ARBA00023125"/>
    </source>
</evidence>
<comment type="caution">
    <text evidence="5">The sequence shown here is derived from an EMBL/GenBank/DDBJ whole genome shotgun (WGS) entry which is preliminary data.</text>
</comment>
<sequence length="281" mass="32266">MEHNESCFVVSIDRFKPHTFESTEGDGLFIAHSHDYDELTLILRGEGYYSSPTQNLKVSAGSLIRIPPGLHHGFVCTDPWQGISVHFRHDKLPVSCQYLFHAEQETDCIYDTKLNENDMRWAEMSLLQLDQEWRCGARTIDSANLMRTAMETALLLFQRSRESKKPAAWPANDHTIVQEVLKEIHAAYYSPITVHELAARHFLSESNLRKKFTEAIGVSPKQYIINLRIKEAKRLLRQTDKAIEAISSEVGFTSSSRFYDYFVKSAGVTPLEWRKQIRNSA</sequence>
<evidence type="ECO:0000313" key="5">
    <source>
        <dbReference type="EMBL" id="MBB3108829.1"/>
    </source>
</evidence>
<dbReference type="PANTHER" id="PTHR43280:SF28">
    <property type="entry name" value="HTH-TYPE TRANSCRIPTIONAL ACTIVATOR RHAS"/>
    <property type="match status" value="1"/>
</dbReference>
<dbReference type="Gene3D" id="1.10.10.60">
    <property type="entry name" value="Homeodomain-like"/>
    <property type="match status" value="2"/>
</dbReference>
<evidence type="ECO:0000256" key="1">
    <source>
        <dbReference type="ARBA" id="ARBA00023015"/>
    </source>
</evidence>
<accession>A0A7W5AU57</accession>